<comment type="caution">
    <text evidence="2">The sequence shown here is derived from an EMBL/GenBank/DDBJ whole genome shotgun (WGS) entry which is preliminary data.</text>
</comment>
<proteinExistence type="inferred from homology"/>
<protein>
    <submittedName>
        <fullName evidence="2">Peptidase S58 family protein</fullName>
    </submittedName>
</protein>
<dbReference type="Gene3D" id="3.60.70.12">
    <property type="entry name" value="L-amino peptidase D-ALA esterase/amidase"/>
    <property type="match status" value="1"/>
</dbReference>
<sequence length="314" mass="33082">MAMLNRIKIGHFTDVQNATGCTVLIPPMGNICAACAFGAAPGTRELALLQPDKKIQEIHALVLTGGSAFGLNAAHGVMEQLAKEKIGFRTNYGYVPIVPAAVIFDKVMGNPNAYPTSEQGTAAYLNASFNNNQQGNIGVGTGATIGKWAGIDRAMKAGLGLAEVNFNEASVLVVTALNAVGDVLDASGQILAGAIDEQGRFLASSGRSIRWQSPKVGMGENTVLTAVFTNFNFSKLQLYYLAQRAHLAVARKIEPSHTSFDGDVSFVCSVPEIEASVDFAASLIMTAVEQSIENGVKTCNSLHGFKALTDLGRT</sequence>
<dbReference type="InterPro" id="IPR005321">
    <property type="entry name" value="Peptidase_S58_DmpA"/>
</dbReference>
<gene>
    <name evidence="2" type="ORF">ENL21_09950</name>
</gene>
<reference evidence="2" key="1">
    <citation type="journal article" date="2020" name="mSystems">
        <title>Genome- and Community-Level Interaction Insights into Carbon Utilization and Element Cycling Functions of Hydrothermarchaeota in Hydrothermal Sediment.</title>
        <authorList>
            <person name="Zhou Z."/>
            <person name="Liu Y."/>
            <person name="Xu W."/>
            <person name="Pan J."/>
            <person name="Luo Z.H."/>
            <person name="Li M."/>
        </authorList>
    </citation>
    <scope>NUCLEOTIDE SEQUENCE [LARGE SCALE GENOMIC DNA]</scope>
    <source>
        <strain evidence="2">HyVt-76</strain>
    </source>
</reference>
<name>A0A7V5LKL3_CALAY</name>
<comment type="similarity">
    <text evidence="1">Belongs to the peptidase S58 family.</text>
</comment>
<dbReference type="InterPro" id="IPR016117">
    <property type="entry name" value="ArgJ-like_dom_sf"/>
</dbReference>
<accession>A0A7V5LKL3</accession>
<dbReference type="PANTHER" id="PTHR36512:SF3">
    <property type="entry name" value="BLR5678 PROTEIN"/>
    <property type="match status" value="1"/>
</dbReference>
<dbReference type="CDD" id="cd02252">
    <property type="entry name" value="nylC_like"/>
    <property type="match status" value="1"/>
</dbReference>
<dbReference type="SUPFAM" id="SSF56266">
    <property type="entry name" value="DmpA/ArgJ-like"/>
    <property type="match status" value="1"/>
</dbReference>
<dbReference type="AlphaFoldDB" id="A0A7V5LKL3"/>
<dbReference type="PANTHER" id="PTHR36512">
    <property type="entry name" value="D-AMINOPEPTIDASE"/>
    <property type="match status" value="1"/>
</dbReference>
<evidence type="ECO:0000313" key="2">
    <source>
        <dbReference type="EMBL" id="HHE56095.1"/>
    </source>
</evidence>
<dbReference type="Pfam" id="PF03576">
    <property type="entry name" value="Peptidase_S58"/>
    <property type="match status" value="1"/>
</dbReference>
<dbReference type="EMBL" id="DRTD01000748">
    <property type="protein sequence ID" value="HHE56095.1"/>
    <property type="molecule type" value="Genomic_DNA"/>
</dbReference>
<evidence type="ECO:0000256" key="1">
    <source>
        <dbReference type="ARBA" id="ARBA00007068"/>
    </source>
</evidence>
<dbReference type="GO" id="GO:0004177">
    <property type="term" value="F:aminopeptidase activity"/>
    <property type="evidence" value="ECO:0007669"/>
    <property type="project" value="TreeGrafter"/>
</dbReference>
<dbReference type="Proteomes" id="UP000886111">
    <property type="component" value="Unassembled WGS sequence"/>
</dbReference>
<organism evidence="2">
    <name type="scientific">Caldithrix abyssi</name>
    <dbReference type="NCBI Taxonomy" id="187145"/>
    <lineage>
        <taxon>Bacteria</taxon>
        <taxon>Pseudomonadati</taxon>
        <taxon>Calditrichota</taxon>
        <taxon>Calditrichia</taxon>
        <taxon>Calditrichales</taxon>
        <taxon>Calditrichaceae</taxon>
        <taxon>Caldithrix</taxon>
    </lineage>
</organism>